<evidence type="ECO:0000313" key="5">
    <source>
        <dbReference type="Proteomes" id="UP001285354"/>
    </source>
</evidence>
<dbReference type="AlphaFoldDB" id="A0AAD9WG32"/>
<feature type="domain" description="J" evidence="3">
    <location>
        <begin position="64"/>
        <end position="144"/>
    </location>
</feature>
<dbReference type="InterPro" id="IPR036869">
    <property type="entry name" value="J_dom_sf"/>
</dbReference>
<evidence type="ECO:0000256" key="1">
    <source>
        <dbReference type="SAM" id="MobiDB-lite"/>
    </source>
</evidence>
<keyword evidence="2" id="KW-0472">Membrane</keyword>
<dbReference type="PRINTS" id="PR00625">
    <property type="entry name" value="JDOMAIN"/>
</dbReference>
<dbReference type="PROSITE" id="PS50076">
    <property type="entry name" value="DNAJ_2"/>
    <property type="match status" value="1"/>
</dbReference>
<dbReference type="Proteomes" id="UP001285354">
    <property type="component" value="Unassembled WGS sequence"/>
</dbReference>
<feature type="transmembrane region" description="Helical" evidence="2">
    <location>
        <begin position="206"/>
        <end position="226"/>
    </location>
</feature>
<dbReference type="Gene3D" id="1.10.287.110">
    <property type="entry name" value="DnaJ domain"/>
    <property type="match status" value="1"/>
</dbReference>
<evidence type="ECO:0000313" key="4">
    <source>
        <dbReference type="EMBL" id="KAK2628848.1"/>
    </source>
</evidence>
<name>A0AAD9WG32_9HELO</name>
<dbReference type="SUPFAM" id="SSF46565">
    <property type="entry name" value="Chaperone J-domain"/>
    <property type="match status" value="1"/>
</dbReference>
<dbReference type="PANTHER" id="PTHR24074">
    <property type="entry name" value="CO-CHAPERONE PROTEIN DJLA"/>
    <property type="match status" value="1"/>
</dbReference>
<feature type="compositionally biased region" description="Basic and acidic residues" evidence="1">
    <location>
        <begin position="308"/>
        <end position="327"/>
    </location>
</feature>
<dbReference type="InterPro" id="IPR018253">
    <property type="entry name" value="DnaJ_domain_CS"/>
</dbReference>
<dbReference type="Pfam" id="PF00226">
    <property type="entry name" value="DnaJ"/>
    <property type="match status" value="1"/>
</dbReference>
<organism evidence="4 5">
    <name type="scientific">Diplocarpon rosae</name>
    <dbReference type="NCBI Taxonomy" id="946125"/>
    <lineage>
        <taxon>Eukaryota</taxon>
        <taxon>Fungi</taxon>
        <taxon>Dikarya</taxon>
        <taxon>Ascomycota</taxon>
        <taxon>Pezizomycotina</taxon>
        <taxon>Leotiomycetes</taxon>
        <taxon>Helotiales</taxon>
        <taxon>Drepanopezizaceae</taxon>
        <taxon>Diplocarpon</taxon>
    </lineage>
</organism>
<feature type="region of interest" description="Disordered" evidence="1">
    <location>
        <begin position="296"/>
        <end position="327"/>
    </location>
</feature>
<evidence type="ECO:0000256" key="2">
    <source>
        <dbReference type="SAM" id="Phobius"/>
    </source>
</evidence>
<keyword evidence="5" id="KW-1185">Reference proteome</keyword>
<dbReference type="CDD" id="cd06257">
    <property type="entry name" value="DnaJ"/>
    <property type="match status" value="1"/>
</dbReference>
<accession>A0AAD9WG32</accession>
<gene>
    <name evidence="4" type="ORF">QTJ16_001951</name>
</gene>
<keyword evidence="2" id="KW-0812">Transmembrane</keyword>
<evidence type="ECO:0000259" key="3">
    <source>
        <dbReference type="PROSITE" id="PS50076"/>
    </source>
</evidence>
<reference evidence="4" key="1">
    <citation type="submission" date="2023-06" db="EMBL/GenBank/DDBJ databases">
        <title>Draft genome of Marssonina rosae.</title>
        <authorList>
            <person name="Cheng Q."/>
        </authorList>
    </citation>
    <scope>NUCLEOTIDE SEQUENCE</scope>
    <source>
        <strain evidence="4">R4</strain>
    </source>
</reference>
<dbReference type="InterPro" id="IPR050817">
    <property type="entry name" value="DjlA_DnaK_co-chaperone"/>
</dbReference>
<dbReference type="EMBL" id="JAUBYV010000002">
    <property type="protein sequence ID" value="KAK2628848.1"/>
    <property type="molecule type" value="Genomic_DNA"/>
</dbReference>
<dbReference type="InterPro" id="IPR001623">
    <property type="entry name" value="DnaJ_domain"/>
</dbReference>
<sequence length="327" mass="36841">MMRKSSVIFSQLNLHSLPAFGPASKTSLLHATCSAPPQTQQCRSYAIVSEGQSSHHHGQLRWPEMTSVDRIPTPYQIFDLKKGSPYSKRRYYELVKLYHPDRHDHDATTNGLSYATKLERYRLVVAANDLLSDPVKRGAYDCYGAGWNGAPDVAGPRDPSDLTATWGAYSGRGWGSDPKGPSNNATWEDWERWYERDAKGAQEPQYVSNAVFVGLILTFAIIGGIGQVNRASSYGMSFVEQRDNLHKSISKDLMRTRKETTTAYGSREERIDSFLRQRDPTGYGVTDPKWESYKKALPPPEICSSEGIKQRSTDVYHKRNIPGRKDE</sequence>
<comment type="caution">
    <text evidence="4">The sequence shown here is derived from an EMBL/GenBank/DDBJ whole genome shotgun (WGS) entry which is preliminary data.</text>
</comment>
<dbReference type="SMART" id="SM00271">
    <property type="entry name" value="DnaJ"/>
    <property type="match status" value="1"/>
</dbReference>
<protein>
    <recommendedName>
        <fullName evidence="3">J domain-containing protein</fullName>
    </recommendedName>
</protein>
<dbReference type="PROSITE" id="PS00636">
    <property type="entry name" value="DNAJ_1"/>
    <property type="match status" value="1"/>
</dbReference>
<proteinExistence type="predicted"/>
<keyword evidence="2" id="KW-1133">Transmembrane helix</keyword>